<evidence type="ECO:0000313" key="2">
    <source>
        <dbReference type="EMBL" id="HIS73466.1"/>
    </source>
</evidence>
<dbReference type="EMBL" id="DVJQ01000002">
    <property type="protein sequence ID" value="HIS73466.1"/>
    <property type="molecule type" value="Genomic_DNA"/>
</dbReference>
<keyword evidence="1" id="KW-0175">Coiled coil</keyword>
<proteinExistence type="predicted"/>
<evidence type="ECO:0000313" key="3">
    <source>
        <dbReference type="Proteomes" id="UP000886865"/>
    </source>
</evidence>
<sequence length="299" mass="33808">MKIRFFTVVFTIILLFFAFNQIYFIFKNLSATKIEAHFGALRPFGGQADVYFRGYKVGRTLKIRPADDYSKSVVDIALYPKDLILPKNIQVQLRKKTVFFKFQHDYFEIIYPKVPQKELLSSGDFVEGLNTIDVKDYLASQDSDSLDEIKDNLQSATKSLDKALLSLSDLFESLDNTVKNSQKNIQNTTENIEIISKNLAQMSDRLNQVTTLKRMDNSAGNIDITTDYVKESAKNIEEITKNLSVLTCNLAQQSSEIDSIIKNTNSVLSSTSTITKGLNNTLSKNFGVFRLLFGRAVSK</sequence>
<feature type="coiled-coil region" evidence="1">
    <location>
        <begin position="146"/>
        <end position="205"/>
    </location>
</feature>
<evidence type="ECO:0000256" key="1">
    <source>
        <dbReference type="SAM" id="Coils"/>
    </source>
</evidence>
<reference evidence="2" key="2">
    <citation type="journal article" date="2021" name="PeerJ">
        <title>Extensive microbial diversity within the chicken gut microbiome revealed by metagenomics and culture.</title>
        <authorList>
            <person name="Gilroy R."/>
            <person name="Ravi A."/>
            <person name="Getino M."/>
            <person name="Pursley I."/>
            <person name="Horton D.L."/>
            <person name="Alikhan N.F."/>
            <person name="Baker D."/>
            <person name="Gharbi K."/>
            <person name="Hall N."/>
            <person name="Watson M."/>
            <person name="Adriaenssens E.M."/>
            <person name="Foster-Nyarko E."/>
            <person name="Jarju S."/>
            <person name="Secka A."/>
            <person name="Antonio M."/>
            <person name="Oren A."/>
            <person name="Chaudhuri R.R."/>
            <person name="La Ragione R."/>
            <person name="Hildebrand F."/>
            <person name="Pallen M.J."/>
        </authorList>
    </citation>
    <scope>NUCLEOTIDE SEQUENCE</scope>
    <source>
        <strain evidence="2">CHK152-2871</strain>
    </source>
</reference>
<gene>
    <name evidence="2" type="ORF">IAA86_00415</name>
</gene>
<dbReference type="AlphaFoldDB" id="A0A9D1FGK7"/>
<protein>
    <recommendedName>
        <fullName evidence="4">MCE family protein</fullName>
    </recommendedName>
</protein>
<accession>A0A9D1FGK7</accession>
<comment type="caution">
    <text evidence="2">The sequence shown here is derived from an EMBL/GenBank/DDBJ whole genome shotgun (WGS) entry which is preliminary data.</text>
</comment>
<dbReference type="Gene3D" id="1.10.287.950">
    <property type="entry name" value="Methyl-accepting chemotaxis protein"/>
    <property type="match status" value="1"/>
</dbReference>
<name>A0A9D1FGK7_9BACT</name>
<dbReference type="Proteomes" id="UP000886865">
    <property type="component" value="Unassembled WGS sequence"/>
</dbReference>
<organism evidence="2 3">
    <name type="scientific">Candidatus Galligastranaerophilus intestinavium</name>
    <dbReference type="NCBI Taxonomy" id="2840836"/>
    <lineage>
        <taxon>Bacteria</taxon>
        <taxon>Candidatus Galligastranaerophilus</taxon>
    </lineage>
</organism>
<evidence type="ECO:0008006" key="4">
    <source>
        <dbReference type="Google" id="ProtNLM"/>
    </source>
</evidence>
<reference evidence="2" key="1">
    <citation type="submission" date="2020-10" db="EMBL/GenBank/DDBJ databases">
        <authorList>
            <person name="Gilroy R."/>
        </authorList>
    </citation>
    <scope>NUCLEOTIDE SEQUENCE</scope>
    <source>
        <strain evidence="2">CHK152-2871</strain>
    </source>
</reference>